<evidence type="ECO:0000313" key="2">
    <source>
        <dbReference type="Proteomes" id="UP001589814"/>
    </source>
</evidence>
<dbReference type="EMBL" id="JBHLVX010000040">
    <property type="protein sequence ID" value="MFC0268280.1"/>
    <property type="molecule type" value="Genomic_DNA"/>
</dbReference>
<proteinExistence type="predicted"/>
<organism evidence="1 2">
    <name type="scientific">Kushneria aurantia</name>
    <dbReference type="NCBI Taxonomy" id="504092"/>
    <lineage>
        <taxon>Bacteria</taxon>
        <taxon>Pseudomonadati</taxon>
        <taxon>Pseudomonadota</taxon>
        <taxon>Gammaproteobacteria</taxon>
        <taxon>Oceanospirillales</taxon>
        <taxon>Halomonadaceae</taxon>
        <taxon>Kushneria</taxon>
    </lineage>
</organism>
<gene>
    <name evidence="1" type="ORF">ACFFHW_09855</name>
</gene>
<protein>
    <submittedName>
        <fullName evidence="1">Uncharacterized protein</fullName>
    </submittedName>
</protein>
<sequence length="44" mass="4647">MIFTIRGAVTLGATAAATAVADQTPLDSAQLEVLSQINQEMRSR</sequence>
<dbReference type="RefSeq" id="WP_019951864.1">
    <property type="nucleotide sequence ID" value="NZ_JBHLVX010000040.1"/>
</dbReference>
<comment type="caution">
    <text evidence="1">The sequence shown here is derived from an EMBL/GenBank/DDBJ whole genome shotgun (WGS) entry which is preliminary data.</text>
</comment>
<evidence type="ECO:0000313" key="1">
    <source>
        <dbReference type="EMBL" id="MFC0268280.1"/>
    </source>
</evidence>
<name>A0ABV6G3Q6_9GAMM</name>
<dbReference type="Proteomes" id="UP001589814">
    <property type="component" value="Unassembled WGS sequence"/>
</dbReference>
<accession>A0ABV6G3Q6</accession>
<reference evidence="1 2" key="1">
    <citation type="submission" date="2024-09" db="EMBL/GenBank/DDBJ databases">
        <authorList>
            <person name="Sun Q."/>
            <person name="Mori K."/>
        </authorList>
    </citation>
    <scope>NUCLEOTIDE SEQUENCE [LARGE SCALE GENOMIC DNA]</scope>
    <source>
        <strain evidence="1 2">CCM 7415</strain>
    </source>
</reference>
<keyword evidence="2" id="KW-1185">Reference proteome</keyword>